<sequence>MANRKMKIQIRTSGNGDQLPFLSMSLTSINFRCRGSSSMGRTEGARVRILKGQIAKAMAWKEKYNEIKIKEGLLGYGSSDSSSDDDMAIDGSNTACDYIG</sequence>
<accession>A0A834N7M9</accession>
<dbReference type="AlphaFoldDB" id="A0A834N7M9"/>
<dbReference type="Proteomes" id="UP000617340">
    <property type="component" value="Unassembled WGS sequence"/>
</dbReference>
<evidence type="ECO:0000313" key="1">
    <source>
        <dbReference type="EMBL" id="KAF7397383.1"/>
    </source>
</evidence>
<organism evidence="1 2">
    <name type="scientific">Vespula germanica</name>
    <name type="common">German yellow jacket</name>
    <name type="synonym">Paravespula germanica</name>
    <dbReference type="NCBI Taxonomy" id="30212"/>
    <lineage>
        <taxon>Eukaryota</taxon>
        <taxon>Metazoa</taxon>
        <taxon>Ecdysozoa</taxon>
        <taxon>Arthropoda</taxon>
        <taxon>Hexapoda</taxon>
        <taxon>Insecta</taxon>
        <taxon>Pterygota</taxon>
        <taxon>Neoptera</taxon>
        <taxon>Endopterygota</taxon>
        <taxon>Hymenoptera</taxon>
        <taxon>Apocrita</taxon>
        <taxon>Aculeata</taxon>
        <taxon>Vespoidea</taxon>
        <taxon>Vespidae</taxon>
        <taxon>Vespinae</taxon>
        <taxon>Vespula</taxon>
    </lineage>
</organism>
<comment type="caution">
    <text evidence="1">The sequence shown here is derived from an EMBL/GenBank/DDBJ whole genome shotgun (WGS) entry which is preliminary data.</text>
</comment>
<evidence type="ECO:0000313" key="2">
    <source>
        <dbReference type="Proteomes" id="UP000617340"/>
    </source>
</evidence>
<proteinExistence type="predicted"/>
<reference evidence="1" key="1">
    <citation type="journal article" date="2020" name="G3 (Bethesda)">
        <title>High-Quality Assemblies for Three Invasive Social Wasps from the &lt;i&gt;Vespula&lt;/i&gt; Genus.</title>
        <authorList>
            <person name="Harrop T.W.R."/>
            <person name="Guhlin J."/>
            <person name="McLaughlin G.M."/>
            <person name="Permina E."/>
            <person name="Stockwell P."/>
            <person name="Gilligan J."/>
            <person name="Le Lec M.F."/>
            <person name="Gruber M.A.M."/>
            <person name="Quinn O."/>
            <person name="Lovegrove M."/>
            <person name="Duncan E.J."/>
            <person name="Remnant E.J."/>
            <person name="Van Eeckhoven J."/>
            <person name="Graham B."/>
            <person name="Knapp R.A."/>
            <person name="Langford K.W."/>
            <person name="Kronenberg Z."/>
            <person name="Press M.O."/>
            <person name="Eacker S.M."/>
            <person name="Wilson-Rankin E.E."/>
            <person name="Purcell J."/>
            <person name="Lester P.J."/>
            <person name="Dearden P.K."/>
        </authorList>
    </citation>
    <scope>NUCLEOTIDE SEQUENCE</scope>
    <source>
        <strain evidence="1">Linc-1</strain>
    </source>
</reference>
<gene>
    <name evidence="1" type="ORF">HZH68_008605</name>
</gene>
<keyword evidence="2" id="KW-1185">Reference proteome</keyword>
<name>A0A834N7M9_VESGE</name>
<dbReference type="EMBL" id="JACSDZ010000008">
    <property type="protein sequence ID" value="KAF7397383.1"/>
    <property type="molecule type" value="Genomic_DNA"/>
</dbReference>
<protein>
    <submittedName>
        <fullName evidence="1">Uncharacterized protein</fullName>
    </submittedName>
</protein>